<dbReference type="AlphaFoldDB" id="A0A0L0DR09"/>
<accession>A0A0L0DR09</accession>
<feature type="domain" description="tRNA-guanine(15) transglycosylase-like" evidence="1">
    <location>
        <begin position="18"/>
        <end position="387"/>
    </location>
</feature>
<dbReference type="InterPro" id="IPR050852">
    <property type="entry name" value="Queuine_tRNA-ribosyltrfase"/>
</dbReference>
<dbReference type="Gene3D" id="3.20.20.105">
    <property type="entry name" value="Queuine tRNA-ribosyltransferase-like"/>
    <property type="match status" value="1"/>
</dbReference>
<reference evidence="2 3" key="1">
    <citation type="submission" date="2010-05" db="EMBL/GenBank/DDBJ databases">
        <title>The Genome Sequence of Thecamonas trahens ATCC 50062.</title>
        <authorList>
            <consortium name="The Broad Institute Genome Sequencing Platform"/>
            <person name="Russ C."/>
            <person name="Cuomo C."/>
            <person name="Shea T."/>
            <person name="Young S.K."/>
            <person name="Zeng Q."/>
            <person name="Koehrsen M."/>
            <person name="Haas B."/>
            <person name="Borodovsky M."/>
            <person name="Guigo R."/>
            <person name="Alvarado L."/>
            <person name="Berlin A."/>
            <person name="Bochicchio J."/>
            <person name="Borenstein D."/>
            <person name="Chapman S."/>
            <person name="Chen Z."/>
            <person name="Freedman E."/>
            <person name="Gellesch M."/>
            <person name="Goldberg J."/>
            <person name="Griggs A."/>
            <person name="Gujja S."/>
            <person name="Heilman E."/>
            <person name="Heiman D."/>
            <person name="Hepburn T."/>
            <person name="Howarth C."/>
            <person name="Jen D."/>
            <person name="Larson L."/>
            <person name="Mehta T."/>
            <person name="Park D."/>
            <person name="Pearson M."/>
            <person name="Roberts A."/>
            <person name="Saif S."/>
            <person name="Shenoy N."/>
            <person name="Sisk P."/>
            <person name="Stolte C."/>
            <person name="Sykes S."/>
            <person name="Thomson T."/>
            <person name="Walk T."/>
            <person name="White J."/>
            <person name="Yandava C."/>
            <person name="Burger G."/>
            <person name="Gray M.W."/>
            <person name="Holland P.W.H."/>
            <person name="King N."/>
            <person name="Lang F.B.F."/>
            <person name="Roger A.J."/>
            <person name="Ruiz-Trillo I."/>
            <person name="Lander E."/>
            <person name="Nusbaum C."/>
        </authorList>
    </citation>
    <scope>NUCLEOTIDE SEQUENCE [LARGE SCALE GENOMIC DNA]</scope>
    <source>
        <strain evidence="2 3">ATCC 50062</strain>
    </source>
</reference>
<sequence length="405" mass="41081">MSTEKAGAFSITARSACGARCGIVAVCGGSGALATPSCVVPTFRGVVPFLPPDVVGQVVAPLAGRAGTGPPAALLVQGDAIKVVPAGFDQGFAAFAALDGPVMAVVADPARYNMSGSRSKSSVTVETPAGRTSLDIAGYKALLAGLKADIVELLVDVPQPGAGTRRCAKALDNTTAMWEALAAADDRSAQGALVLARVTGGDAGSVVQQSVALVRKMAGAEVLGGVVGGVVVPDLRSVAADSVTAEGGYASGEAALAAVAAELPDSLLRVYEGVEQPHEIVAAVRDGKGDVFYGTYPTAAADLGYALELSLAHGQKQHVNLRDVSFAESQAPLVAGCPCYACEKHTRGYIHHLLVVHEMVGTELLMIHNHYVFQAFFADIREAIAAEAAGGAPFADIAAAFMAAS</sequence>
<dbReference type="STRING" id="461836.A0A0L0DR09"/>
<dbReference type="NCBIfam" id="TIGR00449">
    <property type="entry name" value="tgt_general"/>
    <property type="match status" value="1"/>
</dbReference>
<dbReference type="SUPFAM" id="SSF51713">
    <property type="entry name" value="tRNA-guanine transglycosylase"/>
    <property type="match status" value="1"/>
</dbReference>
<protein>
    <recommendedName>
        <fullName evidence="1">tRNA-guanine(15) transglycosylase-like domain-containing protein</fullName>
    </recommendedName>
</protein>
<evidence type="ECO:0000259" key="1">
    <source>
        <dbReference type="Pfam" id="PF01702"/>
    </source>
</evidence>
<organism evidence="2 3">
    <name type="scientific">Thecamonas trahens ATCC 50062</name>
    <dbReference type="NCBI Taxonomy" id="461836"/>
    <lineage>
        <taxon>Eukaryota</taxon>
        <taxon>Apusozoa</taxon>
        <taxon>Apusomonadida</taxon>
        <taxon>Apusomonadidae</taxon>
        <taxon>Thecamonas</taxon>
    </lineage>
</organism>
<dbReference type="RefSeq" id="XP_013761605.1">
    <property type="nucleotide sequence ID" value="XM_013906151.1"/>
</dbReference>
<dbReference type="PANTHER" id="PTHR46064:SF1">
    <property type="entry name" value="QUEUINE TRNA-RIBOSYLTRANSFERASE ACCESSORY SUBUNIT 2"/>
    <property type="match status" value="1"/>
</dbReference>
<dbReference type="eggNOG" id="KOG3909">
    <property type="taxonomic scope" value="Eukaryota"/>
</dbReference>
<dbReference type="Proteomes" id="UP000054408">
    <property type="component" value="Unassembled WGS sequence"/>
</dbReference>
<gene>
    <name evidence="2" type="ORF">AMSG_01555</name>
</gene>
<keyword evidence="3" id="KW-1185">Reference proteome</keyword>
<evidence type="ECO:0000313" key="3">
    <source>
        <dbReference type="Proteomes" id="UP000054408"/>
    </source>
</evidence>
<dbReference type="GeneID" id="25561301"/>
<dbReference type="PANTHER" id="PTHR46064">
    <property type="entry name" value="QUEUINE TRNA-RIBOSYLTRANSFERASE ACCESSORY SUBUNIT 2"/>
    <property type="match status" value="1"/>
</dbReference>
<dbReference type="GO" id="GO:0006400">
    <property type="term" value="P:tRNA modification"/>
    <property type="evidence" value="ECO:0007669"/>
    <property type="project" value="InterPro"/>
</dbReference>
<dbReference type="EMBL" id="GL349438">
    <property type="protein sequence ID" value="KNC54705.1"/>
    <property type="molecule type" value="Genomic_DNA"/>
</dbReference>
<dbReference type="OrthoDB" id="27601at2759"/>
<name>A0A0L0DR09_THETB</name>
<evidence type="ECO:0000313" key="2">
    <source>
        <dbReference type="EMBL" id="KNC54705.1"/>
    </source>
</evidence>
<dbReference type="Pfam" id="PF01702">
    <property type="entry name" value="TGT"/>
    <property type="match status" value="1"/>
</dbReference>
<dbReference type="InterPro" id="IPR036511">
    <property type="entry name" value="TGT-like_sf"/>
</dbReference>
<dbReference type="InterPro" id="IPR002616">
    <property type="entry name" value="tRNA_ribo_trans-like"/>
</dbReference>
<dbReference type="OMA" id="STEMIND"/>
<proteinExistence type="predicted"/>